<comment type="caution">
    <text evidence="1">The sequence shown here is derived from an EMBL/GenBank/DDBJ whole genome shotgun (WGS) entry which is preliminary data.</text>
</comment>
<proteinExistence type="predicted"/>
<protein>
    <submittedName>
        <fullName evidence="1">Uncharacterized protein</fullName>
    </submittedName>
</protein>
<dbReference type="EMBL" id="JAMFMB010000011">
    <property type="protein sequence ID" value="MCL6284001.1"/>
    <property type="molecule type" value="Genomic_DNA"/>
</dbReference>
<dbReference type="RefSeq" id="WP_249709952.1">
    <property type="nucleotide sequence ID" value="NZ_JAMFMB010000011.1"/>
</dbReference>
<organism evidence="1 2">
    <name type="scientific">Ruegeria spongiae</name>
    <dbReference type="NCBI Taxonomy" id="2942209"/>
    <lineage>
        <taxon>Bacteria</taxon>
        <taxon>Pseudomonadati</taxon>
        <taxon>Pseudomonadota</taxon>
        <taxon>Alphaproteobacteria</taxon>
        <taxon>Rhodobacterales</taxon>
        <taxon>Roseobacteraceae</taxon>
        <taxon>Ruegeria</taxon>
    </lineage>
</organism>
<gene>
    <name evidence="1" type="ORF">M3P21_10705</name>
</gene>
<accession>A0ABT0Q2E0</accession>
<evidence type="ECO:0000313" key="1">
    <source>
        <dbReference type="EMBL" id="MCL6284001.1"/>
    </source>
</evidence>
<reference evidence="1" key="1">
    <citation type="submission" date="2022-05" db="EMBL/GenBank/DDBJ databases">
        <authorList>
            <person name="Park J.-S."/>
        </authorList>
    </citation>
    <scope>NUCLEOTIDE SEQUENCE</scope>
    <source>
        <strain evidence="1">2012CJ41-6</strain>
    </source>
</reference>
<keyword evidence="2" id="KW-1185">Reference proteome</keyword>
<name>A0ABT0Q2E0_9RHOB</name>
<evidence type="ECO:0000313" key="2">
    <source>
        <dbReference type="Proteomes" id="UP001203880"/>
    </source>
</evidence>
<dbReference type="Proteomes" id="UP001203880">
    <property type="component" value="Unassembled WGS sequence"/>
</dbReference>
<sequence>MAKPQRGGKSVDHKKEKIKVTTAKADEKKKFAEEVKKRKLALTLVKQAETKVVAAIKNAKKGEDAIEKLDAGILQIDTRIEALKVEREKRLKQRQELHSNVQRLGRAAVKEMQQHYAQVKVNVPGQLPPPPPVNVGTAGFVMLLAAWPVLWKKIKSKLS</sequence>